<sequence length="165" mass="18831">MFGLQTVLWDIFTGTVEYKKWGWNLVAVSVIGTIVLTFVVARALWTQHKKILLQRSGDGLSVTWFAYFAAVLVALIFYGIYQKSAAIIFNGVVLGAFHALIVIDLFRFGTWTANEKTQVFTFIFLPALMILNPLLFVLFGSMLVLWFLYKEKEKDNFFAEPENAE</sequence>
<dbReference type="Gene3D" id="1.20.1280.290">
    <property type="match status" value="1"/>
</dbReference>
<feature type="transmembrane region" description="Helical" evidence="1">
    <location>
        <begin position="62"/>
        <end position="81"/>
    </location>
</feature>
<gene>
    <name evidence="2" type="ORF">A3D62_01530</name>
</gene>
<feature type="transmembrane region" description="Helical" evidence="1">
    <location>
        <begin position="21"/>
        <end position="41"/>
    </location>
</feature>
<dbReference type="AlphaFoldDB" id="A0A1F6D1D8"/>
<evidence type="ECO:0000256" key="1">
    <source>
        <dbReference type="SAM" id="Phobius"/>
    </source>
</evidence>
<protein>
    <submittedName>
        <fullName evidence="2">Uncharacterized protein</fullName>
    </submittedName>
</protein>
<proteinExistence type="predicted"/>
<dbReference type="EMBL" id="MFLC01000008">
    <property type="protein sequence ID" value="OGG55246.1"/>
    <property type="molecule type" value="Genomic_DNA"/>
</dbReference>
<keyword evidence="1" id="KW-0472">Membrane</keyword>
<keyword evidence="1" id="KW-1133">Transmembrane helix</keyword>
<evidence type="ECO:0000313" key="2">
    <source>
        <dbReference type="EMBL" id="OGG55246.1"/>
    </source>
</evidence>
<evidence type="ECO:0000313" key="3">
    <source>
        <dbReference type="Proteomes" id="UP000177659"/>
    </source>
</evidence>
<dbReference type="Proteomes" id="UP000177659">
    <property type="component" value="Unassembled WGS sequence"/>
</dbReference>
<reference evidence="2 3" key="1">
    <citation type="journal article" date="2016" name="Nat. Commun.">
        <title>Thousands of microbial genomes shed light on interconnected biogeochemical processes in an aquifer system.</title>
        <authorList>
            <person name="Anantharaman K."/>
            <person name="Brown C.T."/>
            <person name="Hug L.A."/>
            <person name="Sharon I."/>
            <person name="Castelle C.J."/>
            <person name="Probst A.J."/>
            <person name="Thomas B.C."/>
            <person name="Singh A."/>
            <person name="Wilkins M.J."/>
            <person name="Karaoz U."/>
            <person name="Brodie E.L."/>
            <person name="Williams K.H."/>
            <person name="Hubbard S.S."/>
            <person name="Banfield J.F."/>
        </authorList>
    </citation>
    <scope>NUCLEOTIDE SEQUENCE [LARGE SCALE GENOMIC DNA]</scope>
</reference>
<organism evidence="2 3">
    <name type="scientific">Candidatus Kaiserbacteria bacterium RIFCSPHIGHO2_02_FULL_49_11</name>
    <dbReference type="NCBI Taxonomy" id="1798489"/>
    <lineage>
        <taxon>Bacteria</taxon>
        <taxon>Candidatus Kaiseribacteriota</taxon>
    </lineage>
</organism>
<feature type="transmembrane region" description="Helical" evidence="1">
    <location>
        <begin position="119"/>
        <end position="149"/>
    </location>
</feature>
<keyword evidence="1" id="KW-0812">Transmembrane</keyword>
<comment type="caution">
    <text evidence="2">The sequence shown here is derived from an EMBL/GenBank/DDBJ whole genome shotgun (WGS) entry which is preliminary data.</text>
</comment>
<feature type="transmembrane region" description="Helical" evidence="1">
    <location>
        <begin position="87"/>
        <end position="107"/>
    </location>
</feature>
<accession>A0A1F6D1D8</accession>
<name>A0A1F6D1D8_9BACT</name>